<feature type="active site" description="Proton donor/acceptor" evidence="7">
    <location>
        <position position="129"/>
    </location>
</feature>
<dbReference type="GO" id="GO:0071555">
    <property type="term" value="P:cell wall organization"/>
    <property type="evidence" value="ECO:0007669"/>
    <property type="project" value="UniProtKB-UniRule"/>
</dbReference>
<evidence type="ECO:0000256" key="6">
    <source>
        <dbReference type="ARBA" id="ARBA00023316"/>
    </source>
</evidence>
<comment type="pathway">
    <text evidence="1 7">Cell wall biogenesis; peptidoglycan biosynthesis.</text>
</comment>
<dbReference type="Gene3D" id="2.40.440.10">
    <property type="entry name" value="L,D-transpeptidase catalytic domain-like"/>
    <property type="match status" value="1"/>
</dbReference>
<evidence type="ECO:0000313" key="11">
    <source>
        <dbReference type="Proteomes" id="UP000029393"/>
    </source>
</evidence>
<keyword evidence="11" id="KW-1185">Reference proteome</keyword>
<evidence type="ECO:0000256" key="7">
    <source>
        <dbReference type="PROSITE-ProRule" id="PRU01373"/>
    </source>
</evidence>
<dbReference type="eggNOG" id="COG1376">
    <property type="taxonomic scope" value="Bacteria"/>
</dbReference>
<keyword evidence="3" id="KW-0808">Transferase</keyword>
<evidence type="ECO:0000313" key="10">
    <source>
        <dbReference type="EMBL" id="KFN46250.1"/>
    </source>
</evidence>
<dbReference type="PATRIC" id="fig|1384056.3.peg.1451"/>
<evidence type="ECO:0000256" key="2">
    <source>
        <dbReference type="ARBA" id="ARBA00005992"/>
    </source>
</evidence>
<keyword evidence="6 7" id="KW-0961">Cell wall biogenesis/degradation</keyword>
<evidence type="ECO:0000256" key="3">
    <source>
        <dbReference type="ARBA" id="ARBA00022679"/>
    </source>
</evidence>
<dbReference type="CDD" id="cd16913">
    <property type="entry name" value="YkuD_like"/>
    <property type="match status" value="1"/>
</dbReference>
<dbReference type="PROSITE" id="PS52029">
    <property type="entry name" value="LD_TPASE"/>
    <property type="match status" value="1"/>
</dbReference>
<dbReference type="Proteomes" id="UP000029393">
    <property type="component" value="Unassembled WGS sequence"/>
</dbReference>
<evidence type="ECO:0000256" key="5">
    <source>
        <dbReference type="ARBA" id="ARBA00022984"/>
    </source>
</evidence>
<evidence type="ECO:0000256" key="4">
    <source>
        <dbReference type="ARBA" id="ARBA00022960"/>
    </source>
</evidence>
<dbReference type="Pfam" id="PF03734">
    <property type="entry name" value="YkuD"/>
    <property type="match status" value="1"/>
</dbReference>
<dbReference type="InterPro" id="IPR050979">
    <property type="entry name" value="LD-transpeptidase"/>
</dbReference>
<dbReference type="STRING" id="1384056.N787_11165"/>
<sequence>MNRGCASLLLAGAFAFGFAGTAAAQPADPVPLPGTAPLQLLPGEYLWLPELSPRGPVLVLVSLPEQRAYVYRNGVRIGVATVSTGKPGFETPTGVFTILQKKREHFSNLYDDAPMPFMQRLTWDGIALHAGRVPGYPASHGCVRLPYAFSELLYGVTAHGITVVISDQPGQAPLLAEPGVFAHPPAAPAPAVLATPIASHRLPTPAWEGHEWAPERAPPGALSVLVSRADRRLVVLREGIEIGRAPLGAGEPLPDGTRAFQLLEGAVPGRDGASSRRRWVQVLGEPVADPAALARAVVVAPAFAALVDEALAPGATVVLTDQPLRATPVTVLDAQGAAADAIQAPSSVGD</sequence>
<feature type="domain" description="L,D-TPase catalytic" evidence="9">
    <location>
        <begin position="57"/>
        <end position="166"/>
    </location>
</feature>
<keyword evidence="8" id="KW-0732">Signal</keyword>
<reference evidence="10 11" key="1">
    <citation type="submission" date="2013-09" db="EMBL/GenBank/DDBJ databases">
        <title>Genome sequencing of Arenimonas metalli.</title>
        <authorList>
            <person name="Chen F."/>
            <person name="Wang G."/>
        </authorList>
    </citation>
    <scope>NUCLEOTIDE SEQUENCE [LARGE SCALE GENOMIC DNA]</scope>
    <source>
        <strain evidence="10 11">CF5-1</strain>
    </source>
</reference>
<proteinExistence type="inferred from homology"/>
<organism evidence="10 11">
    <name type="scientific">Arenimonas metalli CF5-1</name>
    <dbReference type="NCBI Taxonomy" id="1384056"/>
    <lineage>
        <taxon>Bacteria</taxon>
        <taxon>Pseudomonadati</taxon>
        <taxon>Pseudomonadota</taxon>
        <taxon>Gammaproteobacteria</taxon>
        <taxon>Lysobacterales</taxon>
        <taxon>Lysobacteraceae</taxon>
        <taxon>Arenimonas</taxon>
    </lineage>
</organism>
<keyword evidence="4 7" id="KW-0133">Cell shape</keyword>
<feature type="active site" description="Nucleophile" evidence="7">
    <location>
        <position position="142"/>
    </location>
</feature>
<comment type="caution">
    <text evidence="10">The sequence shown here is derived from an EMBL/GenBank/DDBJ whole genome shotgun (WGS) entry which is preliminary data.</text>
</comment>
<protein>
    <recommendedName>
        <fullName evidence="9">L,D-TPase catalytic domain-containing protein</fullName>
    </recommendedName>
</protein>
<feature type="chain" id="PRO_5001869991" description="L,D-TPase catalytic domain-containing protein" evidence="8">
    <location>
        <begin position="25"/>
        <end position="350"/>
    </location>
</feature>
<dbReference type="UniPathway" id="UPA00219"/>
<dbReference type="PANTHER" id="PTHR30582">
    <property type="entry name" value="L,D-TRANSPEPTIDASE"/>
    <property type="match status" value="1"/>
</dbReference>
<dbReference type="NCBIfam" id="NF004785">
    <property type="entry name" value="PRK06132.1-2"/>
    <property type="match status" value="1"/>
</dbReference>
<dbReference type="GO" id="GO:0016740">
    <property type="term" value="F:transferase activity"/>
    <property type="evidence" value="ECO:0007669"/>
    <property type="project" value="UniProtKB-KW"/>
</dbReference>
<keyword evidence="5 7" id="KW-0573">Peptidoglycan synthesis</keyword>
<evidence type="ECO:0000256" key="8">
    <source>
        <dbReference type="SAM" id="SignalP"/>
    </source>
</evidence>
<dbReference type="InterPro" id="IPR005490">
    <property type="entry name" value="LD_TPept_cat_dom"/>
</dbReference>
<name>A0A091BPJ9_9GAMM</name>
<dbReference type="GO" id="GO:0005576">
    <property type="term" value="C:extracellular region"/>
    <property type="evidence" value="ECO:0007669"/>
    <property type="project" value="TreeGrafter"/>
</dbReference>
<dbReference type="GO" id="GO:0071972">
    <property type="term" value="F:peptidoglycan L,D-transpeptidase activity"/>
    <property type="evidence" value="ECO:0007669"/>
    <property type="project" value="TreeGrafter"/>
</dbReference>
<feature type="signal peptide" evidence="8">
    <location>
        <begin position="1"/>
        <end position="24"/>
    </location>
</feature>
<dbReference type="PANTHER" id="PTHR30582:SF2">
    <property type="entry name" value="L,D-TRANSPEPTIDASE YCIB-RELATED"/>
    <property type="match status" value="1"/>
</dbReference>
<gene>
    <name evidence="10" type="ORF">N787_11165</name>
</gene>
<dbReference type="SUPFAM" id="SSF141523">
    <property type="entry name" value="L,D-transpeptidase catalytic domain-like"/>
    <property type="match status" value="1"/>
</dbReference>
<dbReference type="InterPro" id="IPR038063">
    <property type="entry name" value="Transpep_catalytic_dom"/>
</dbReference>
<dbReference type="AlphaFoldDB" id="A0A091BPJ9"/>
<dbReference type="GO" id="GO:0008360">
    <property type="term" value="P:regulation of cell shape"/>
    <property type="evidence" value="ECO:0007669"/>
    <property type="project" value="UniProtKB-UniRule"/>
</dbReference>
<evidence type="ECO:0000259" key="9">
    <source>
        <dbReference type="PROSITE" id="PS52029"/>
    </source>
</evidence>
<comment type="similarity">
    <text evidence="2">Belongs to the YkuD family.</text>
</comment>
<evidence type="ECO:0000256" key="1">
    <source>
        <dbReference type="ARBA" id="ARBA00004752"/>
    </source>
</evidence>
<dbReference type="GO" id="GO:0018104">
    <property type="term" value="P:peptidoglycan-protein cross-linking"/>
    <property type="evidence" value="ECO:0007669"/>
    <property type="project" value="TreeGrafter"/>
</dbReference>
<dbReference type="EMBL" id="AVCK01000018">
    <property type="protein sequence ID" value="KFN46250.1"/>
    <property type="molecule type" value="Genomic_DNA"/>
</dbReference>
<accession>A0A091BPJ9</accession>